<protein>
    <submittedName>
        <fullName evidence="2">Uncharacterized protein</fullName>
    </submittedName>
</protein>
<accession>A0AAV3S7Y2</accession>
<dbReference type="AlphaFoldDB" id="A0AAV3S7Y2"/>
<gene>
    <name evidence="2" type="ORF">GCM10009066_17370</name>
</gene>
<reference evidence="2 3" key="1">
    <citation type="journal article" date="2019" name="Int. J. Syst. Evol. Microbiol.">
        <title>The Global Catalogue of Microorganisms (GCM) 10K type strain sequencing project: providing services to taxonomists for standard genome sequencing and annotation.</title>
        <authorList>
            <consortium name="The Broad Institute Genomics Platform"/>
            <consortium name="The Broad Institute Genome Sequencing Center for Infectious Disease"/>
            <person name="Wu L."/>
            <person name="Ma J."/>
        </authorList>
    </citation>
    <scope>NUCLEOTIDE SEQUENCE [LARGE SCALE GENOMIC DNA]</scope>
    <source>
        <strain evidence="2 3">JCM 16330</strain>
    </source>
</reference>
<evidence type="ECO:0000313" key="3">
    <source>
        <dbReference type="Proteomes" id="UP001500837"/>
    </source>
</evidence>
<feature type="compositionally biased region" description="Acidic residues" evidence="1">
    <location>
        <begin position="72"/>
        <end position="81"/>
    </location>
</feature>
<comment type="caution">
    <text evidence="2">The sequence shown here is derived from an EMBL/GenBank/DDBJ whole genome shotgun (WGS) entry which is preliminary data.</text>
</comment>
<dbReference type="EMBL" id="BAAABL010000050">
    <property type="protein sequence ID" value="GAA0303907.1"/>
    <property type="molecule type" value="Genomic_DNA"/>
</dbReference>
<name>A0AAV3S7Y2_9EURY</name>
<feature type="compositionally biased region" description="Basic and acidic residues" evidence="1">
    <location>
        <begin position="39"/>
        <end position="70"/>
    </location>
</feature>
<feature type="region of interest" description="Disordered" evidence="1">
    <location>
        <begin position="1"/>
        <end position="103"/>
    </location>
</feature>
<evidence type="ECO:0000313" key="2">
    <source>
        <dbReference type="EMBL" id="GAA0303907.1"/>
    </source>
</evidence>
<proteinExistence type="predicted"/>
<evidence type="ECO:0000256" key="1">
    <source>
        <dbReference type="SAM" id="MobiDB-lite"/>
    </source>
</evidence>
<feature type="compositionally biased region" description="Low complexity" evidence="1">
    <location>
        <begin position="91"/>
        <end position="103"/>
    </location>
</feature>
<sequence length="103" mass="11187">MKGRIAARPVDERDGDGERLIQPVRRGERPARFTRGHRSRESEPDRRVPVVRDAEVRRSVDAGDRERGDGADGGDGDEPDENGNKNDGADARPAAAAASTRCP</sequence>
<keyword evidence="3" id="KW-1185">Reference proteome</keyword>
<feature type="compositionally biased region" description="Basic and acidic residues" evidence="1">
    <location>
        <begin position="9"/>
        <end position="31"/>
    </location>
</feature>
<organism evidence="2 3">
    <name type="scientific">Halarchaeum salinum</name>
    <dbReference type="NCBI Taxonomy" id="489912"/>
    <lineage>
        <taxon>Archaea</taxon>
        <taxon>Methanobacteriati</taxon>
        <taxon>Methanobacteriota</taxon>
        <taxon>Stenosarchaea group</taxon>
        <taxon>Halobacteria</taxon>
        <taxon>Halobacteriales</taxon>
        <taxon>Halobacteriaceae</taxon>
    </lineage>
</organism>
<dbReference type="Proteomes" id="UP001500837">
    <property type="component" value="Unassembled WGS sequence"/>
</dbReference>